<dbReference type="PANTHER" id="PTHR11908">
    <property type="entry name" value="XANTHINE DEHYDROGENASE"/>
    <property type="match status" value="1"/>
</dbReference>
<feature type="domain" description="Aldehyde oxidase/xanthine dehydrogenase first molybdopterin binding" evidence="4">
    <location>
        <begin position="81"/>
        <end position="252"/>
    </location>
</feature>
<keyword evidence="6" id="KW-1185">Reference proteome</keyword>
<evidence type="ECO:0000256" key="3">
    <source>
        <dbReference type="ARBA" id="ARBA00067017"/>
    </source>
</evidence>
<evidence type="ECO:0000313" key="6">
    <source>
        <dbReference type="Proteomes" id="UP000233551"/>
    </source>
</evidence>
<organism evidence="5 6">
    <name type="scientific">Punica granatum</name>
    <name type="common">Pomegranate</name>
    <dbReference type="NCBI Taxonomy" id="22663"/>
    <lineage>
        <taxon>Eukaryota</taxon>
        <taxon>Viridiplantae</taxon>
        <taxon>Streptophyta</taxon>
        <taxon>Embryophyta</taxon>
        <taxon>Tracheophyta</taxon>
        <taxon>Spermatophyta</taxon>
        <taxon>Magnoliopsida</taxon>
        <taxon>eudicotyledons</taxon>
        <taxon>Gunneridae</taxon>
        <taxon>Pentapetalae</taxon>
        <taxon>rosids</taxon>
        <taxon>malvids</taxon>
        <taxon>Myrtales</taxon>
        <taxon>Lythraceae</taxon>
        <taxon>Punica</taxon>
    </lineage>
</organism>
<accession>A0A2I0IHF6</accession>
<dbReference type="Proteomes" id="UP000233551">
    <property type="component" value="Unassembled WGS sequence"/>
</dbReference>
<dbReference type="InterPro" id="IPR016208">
    <property type="entry name" value="Ald_Oxase/xanthine_DH-like"/>
</dbReference>
<dbReference type="AlphaFoldDB" id="A0A2I0IHF6"/>
<dbReference type="EMBL" id="PGOL01003082">
    <property type="protein sequence ID" value="PKI43130.1"/>
    <property type="molecule type" value="Genomic_DNA"/>
</dbReference>
<evidence type="ECO:0000256" key="2">
    <source>
        <dbReference type="ARBA" id="ARBA00022505"/>
    </source>
</evidence>
<sequence length="255" mass="28500">MKPLARVTGIKFSPRLPKDAVISVNSFRDILAESRKNANMVAEAAVVYYDTEDLEPAILSVEDAVERSSFFEVPSFFQPKQVGDFSKGMAEVDHKILSARIPLRSQYYFFMENQSALAILDEDNCMVIYSLMQCPEFLHGTVARCPRIPEHNIRVIMRRVGGGFGGKSVRSMPVATACAVAAPKLNRLVRTYLNRKADMILAGGRHPMKITYNVEFKSNGKITTLHLDVLFNAGFSTDINPIMAQNMVGDLKKYN</sequence>
<dbReference type="SUPFAM" id="SSF56003">
    <property type="entry name" value="Molybdenum cofactor-binding domain"/>
    <property type="match status" value="1"/>
</dbReference>
<dbReference type="STRING" id="22663.A0A2I0IHF6"/>
<dbReference type="InterPro" id="IPR008274">
    <property type="entry name" value="AldOxase/xan_DH_MoCoBD1"/>
</dbReference>
<dbReference type="Gene3D" id="3.90.1170.50">
    <property type="entry name" value="Aldehyde oxidase/xanthine dehydrogenase, a/b hammerhead"/>
    <property type="match status" value="1"/>
</dbReference>
<comment type="caution">
    <text evidence="5">The sequence shown here is derived from an EMBL/GenBank/DDBJ whole genome shotgun (WGS) entry which is preliminary data.</text>
</comment>
<proteinExistence type="inferred from homology"/>
<dbReference type="EC" id="1.2.3.7" evidence="3"/>
<keyword evidence="2" id="KW-0500">Molybdenum</keyword>
<dbReference type="GO" id="GO:0050302">
    <property type="term" value="F:indole-3-acetaldehyde oxidase activity"/>
    <property type="evidence" value="ECO:0007669"/>
    <property type="project" value="UniProtKB-EC"/>
</dbReference>
<dbReference type="Gene3D" id="3.30.365.10">
    <property type="entry name" value="Aldehyde oxidase/xanthine dehydrogenase, molybdopterin binding domain"/>
    <property type="match status" value="2"/>
</dbReference>
<dbReference type="PANTHER" id="PTHR11908:SF132">
    <property type="entry name" value="ALDEHYDE OXIDASE 1-RELATED"/>
    <property type="match status" value="1"/>
</dbReference>
<dbReference type="GO" id="GO:0005506">
    <property type="term" value="F:iron ion binding"/>
    <property type="evidence" value="ECO:0007669"/>
    <property type="project" value="InterPro"/>
</dbReference>
<evidence type="ECO:0000313" key="5">
    <source>
        <dbReference type="EMBL" id="PKI43130.1"/>
    </source>
</evidence>
<evidence type="ECO:0000256" key="1">
    <source>
        <dbReference type="ARBA" id="ARBA00006849"/>
    </source>
</evidence>
<name>A0A2I0IHF6_PUNGR</name>
<protein>
    <recommendedName>
        <fullName evidence="3">indole-3-acetaldehyde oxidase</fullName>
        <ecNumber evidence="3">1.2.3.7</ecNumber>
    </recommendedName>
</protein>
<dbReference type="Pfam" id="PF02738">
    <property type="entry name" value="MoCoBD_1"/>
    <property type="match status" value="1"/>
</dbReference>
<reference evidence="5 6" key="1">
    <citation type="submission" date="2017-11" db="EMBL/GenBank/DDBJ databases">
        <title>De-novo sequencing of pomegranate (Punica granatum L.) genome.</title>
        <authorList>
            <person name="Akparov Z."/>
            <person name="Amiraslanov A."/>
            <person name="Hajiyeva S."/>
            <person name="Abbasov M."/>
            <person name="Kaur K."/>
            <person name="Hamwieh A."/>
            <person name="Solovyev V."/>
            <person name="Salamov A."/>
            <person name="Braich B."/>
            <person name="Kosarev P."/>
            <person name="Mahmoud A."/>
            <person name="Hajiyev E."/>
            <person name="Babayeva S."/>
            <person name="Izzatullayeva V."/>
            <person name="Mammadov A."/>
            <person name="Mammadov A."/>
            <person name="Sharifova S."/>
            <person name="Ojaghi J."/>
            <person name="Eynullazada K."/>
            <person name="Bayramov B."/>
            <person name="Abdulazimova A."/>
            <person name="Shahmuradov I."/>
        </authorList>
    </citation>
    <scope>NUCLEOTIDE SEQUENCE [LARGE SCALE GENOMIC DNA]</scope>
    <source>
        <strain evidence="6">cv. AG2017</strain>
        <tissue evidence="5">Leaf</tissue>
    </source>
</reference>
<gene>
    <name evidence="5" type="ORF">CRG98_036475</name>
</gene>
<dbReference type="FunFam" id="3.30.365.10:FF:000001">
    <property type="entry name" value="Xanthine dehydrogenase oxidase"/>
    <property type="match status" value="1"/>
</dbReference>
<evidence type="ECO:0000259" key="4">
    <source>
        <dbReference type="Pfam" id="PF02738"/>
    </source>
</evidence>
<dbReference type="InterPro" id="IPR037165">
    <property type="entry name" value="AldOxase/xan_DH_Mopterin-bd_sf"/>
</dbReference>
<comment type="similarity">
    <text evidence="1">Belongs to the xanthine dehydrogenase family.</text>
</comment>